<dbReference type="Proteomes" id="UP000235145">
    <property type="component" value="Unassembled WGS sequence"/>
</dbReference>
<organism evidence="1 2">
    <name type="scientific">Lactuca sativa</name>
    <name type="common">Garden lettuce</name>
    <dbReference type="NCBI Taxonomy" id="4236"/>
    <lineage>
        <taxon>Eukaryota</taxon>
        <taxon>Viridiplantae</taxon>
        <taxon>Streptophyta</taxon>
        <taxon>Embryophyta</taxon>
        <taxon>Tracheophyta</taxon>
        <taxon>Spermatophyta</taxon>
        <taxon>Magnoliopsida</taxon>
        <taxon>eudicotyledons</taxon>
        <taxon>Gunneridae</taxon>
        <taxon>Pentapetalae</taxon>
        <taxon>asterids</taxon>
        <taxon>campanulids</taxon>
        <taxon>Asterales</taxon>
        <taxon>Asteraceae</taxon>
        <taxon>Cichorioideae</taxon>
        <taxon>Cichorieae</taxon>
        <taxon>Lactucinae</taxon>
        <taxon>Lactuca</taxon>
    </lineage>
</organism>
<evidence type="ECO:0000313" key="2">
    <source>
        <dbReference type="Proteomes" id="UP000235145"/>
    </source>
</evidence>
<evidence type="ECO:0000313" key="1">
    <source>
        <dbReference type="EMBL" id="KAJ0206521.1"/>
    </source>
</evidence>
<name>A0A9R1VHN6_LACSA</name>
<protein>
    <submittedName>
        <fullName evidence="1">Uncharacterized protein</fullName>
    </submittedName>
</protein>
<dbReference type="AlphaFoldDB" id="A0A9R1VHN6"/>
<dbReference type="PANTHER" id="PTHR47770">
    <property type="entry name" value="PLANT UBX DOMAIN-CONTAINING PROTEIN 11"/>
    <property type="match status" value="1"/>
</dbReference>
<dbReference type="EMBL" id="NBSK02000005">
    <property type="protein sequence ID" value="KAJ0206521.1"/>
    <property type="molecule type" value="Genomic_DNA"/>
</dbReference>
<proteinExistence type="predicted"/>
<gene>
    <name evidence="1" type="ORF">LSAT_V11C500253150</name>
</gene>
<dbReference type="PANTHER" id="PTHR47770:SF1">
    <property type="entry name" value="PLANT UBX DOMAIN-CONTAINING PROTEIN 11"/>
    <property type="match status" value="1"/>
</dbReference>
<accession>A0A9R1VHN6</accession>
<keyword evidence="2" id="KW-1185">Reference proteome</keyword>
<reference evidence="1 2" key="1">
    <citation type="journal article" date="2017" name="Nat. Commun.">
        <title>Genome assembly with in vitro proximity ligation data and whole-genome triplication in lettuce.</title>
        <authorList>
            <person name="Reyes-Chin-Wo S."/>
            <person name="Wang Z."/>
            <person name="Yang X."/>
            <person name="Kozik A."/>
            <person name="Arikit S."/>
            <person name="Song C."/>
            <person name="Xia L."/>
            <person name="Froenicke L."/>
            <person name="Lavelle D.O."/>
            <person name="Truco M.J."/>
            <person name="Xia R."/>
            <person name="Zhu S."/>
            <person name="Xu C."/>
            <person name="Xu H."/>
            <person name="Xu X."/>
            <person name="Cox K."/>
            <person name="Korf I."/>
            <person name="Meyers B.C."/>
            <person name="Michelmore R.W."/>
        </authorList>
    </citation>
    <scope>NUCLEOTIDE SEQUENCE [LARGE SCALE GENOMIC DNA]</scope>
    <source>
        <strain evidence="2">cv. Salinas</strain>
        <tissue evidence="1">Seedlings</tissue>
    </source>
</reference>
<sequence>MEISGCHTLTEQSLLVRQALIIVPHLKYTSHYKPRSIIPNDDTSVSTTATSAPDDKGYFSLWRKGSNPGSFSGSRRSYLVTYNQIKNPSSSRFGSGRNIHTLKRDEYDTKFNDIHYLCSTIFLDAR</sequence>
<comment type="caution">
    <text evidence="1">The sequence shown here is derived from an EMBL/GenBank/DDBJ whole genome shotgun (WGS) entry which is preliminary data.</text>
</comment>